<name>A0ABS5IIB3_9MICO</name>
<dbReference type="Proteomes" id="UP000678243">
    <property type="component" value="Unassembled WGS sequence"/>
</dbReference>
<dbReference type="InterPro" id="IPR050282">
    <property type="entry name" value="Cycloisomerase_2"/>
</dbReference>
<keyword evidence="3" id="KW-1185">Reference proteome</keyword>
<dbReference type="PANTHER" id="PTHR30344:SF1">
    <property type="entry name" value="6-PHOSPHOGLUCONOLACTONASE"/>
    <property type="match status" value="1"/>
</dbReference>
<gene>
    <name evidence="2" type="ORF">KE274_01085</name>
</gene>
<evidence type="ECO:0000313" key="3">
    <source>
        <dbReference type="Proteomes" id="UP000678243"/>
    </source>
</evidence>
<dbReference type="RefSeq" id="WP_211540129.1">
    <property type="nucleotide sequence ID" value="NZ_JAGTUK010000001.1"/>
</dbReference>
<evidence type="ECO:0000256" key="1">
    <source>
        <dbReference type="ARBA" id="ARBA00005564"/>
    </source>
</evidence>
<dbReference type="PANTHER" id="PTHR30344">
    <property type="entry name" value="6-PHOSPHOGLUCONOLACTONASE-RELATED"/>
    <property type="match status" value="1"/>
</dbReference>
<reference evidence="2 3" key="1">
    <citation type="submission" date="2021-04" db="EMBL/GenBank/DDBJ databases">
        <title>Whole genome analysis of root endophytic bacterium Microbacterium paraoxydans ku-mp colonizing RP-bio226 rice variety.</title>
        <authorList>
            <person name="Ulaganathan K."/>
            <person name="Latha B."/>
        </authorList>
    </citation>
    <scope>NUCLEOTIDE SEQUENCE [LARGE SCALE GENOMIC DNA]</scope>
    <source>
        <strain evidence="3">ku-mp</strain>
    </source>
</reference>
<protein>
    <submittedName>
        <fullName evidence="2">Beta-propeller fold lactonase family protein</fullName>
    </submittedName>
</protein>
<dbReference type="InterPro" id="IPR015943">
    <property type="entry name" value="WD40/YVTN_repeat-like_dom_sf"/>
</dbReference>
<dbReference type="Gene3D" id="2.130.10.10">
    <property type="entry name" value="YVTN repeat-like/Quinoprotein amine dehydrogenase"/>
    <property type="match status" value="1"/>
</dbReference>
<dbReference type="SUPFAM" id="SSF51004">
    <property type="entry name" value="C-terminal (heme d1) domain of cytochrome cd1-nitrite reductase"/>
    <property type="match status" value="1"/>
</dbReference>
<comment type="caution">
    <text evidence="2">The sequence shown here is derived from an EMBL/GenBank/DDBJ whole genome shotgun (WGS) entry which is preliminary data.</text>
</comment>
<sequence length="338" mass="35115">MTGSREFAVCAMAEHPAVWTLSWHPEAGRWDAHPSAVALDRAFALAAHPSGSLYVASLTPHGAVHRLTRDPGEPREWRRAESLALPGVALPCRVRLDLRGGRLLIPGYGNGALAVVPLHPDGRFAAPVRTAAFTGGGPDPERQDGPHAHDALALAAGLGVVDLGADVLRLLDDTSLAERTRLAFPGGTGPRHAVDLGGGRLAVSGELASTLVLASLEQGRVLDVLPATTHGPRGSNAPSAVVHDAARDLVHLANRGADTVLTARVKGDRLVRVAETPSGGVSPEHLVRAGDHLLAVHSGDGAVVALPLDDGVPTGRVAARTRVPGAMWIEELPPLLSR</sequence>
<evidence type="ECO:0000313" key="2">
    <source>
        <dbReference type="EMBL" id="MBS0022694.1"/>
    </source>
</evidence>
<organism evidence="2 3">
    <name type="scientific">Microbacterium paraoxydans</name>
    <dbReference type="NCBI Taxonomy" id="199592"/>
    <lineage>
        <taxon>Bacteria</taxon>
        <taxon>Bacillati</taxon>
        <taxon>Actinomycetota</taxon>
        <taxon>Actinomycetes</taxon>
        <taxon>Micrococcales</taxon>
        <taxon>Microbacteriaceae</taxon>
        <taxon>Microbacterium</taxon>
    </lineage>
</organism>
<dbReference type="InterPro" id="IPR011048">
    <property type="entry name" value="Haem_d1_sf"/>
</dbReference>
<comment type="similarity">
    <text evidence="1">Belongs to the cycloisomerase 2 family.</text>
</comment>
<dbReference type="Pfam" id="PF10282">
    <property type="entry name" value="Lactonase"/>
    <property type="match status" value="1"/>
</dbReference>
<dbReference type="InterPro" id="IPR019405">
    <property type="entry name" value="Lactonase_7-beta_prop"/>
</dbReference>
<dbReference type="EMBL" id="JAGTUK010000001">
    <property type="protein sequence ID" value="MBS0022694.1"/>
    <property type="molecule type" value="Genomic_DNA"/>
</dbReference>
<proteinExistence type="inferred from homology"/>
<accession>A0ABS5IIB3</accession>